<name>A0ABT7NKL2_9SPHI</name>
<dbReference type="InterPro" id="IPR044068">
    <property type="entry name" value="CB"/>
</dbReference>
<dbReference type="PROSITE" id="PS51898">
    <property type="entry name" value="TYR_RECOMBINASE"/>
    <property type="match status" value="1"/>
</dbReference>
<dbReference type="Gene3D" id="1.10.443.10">
    <property type="entry name" value="Intergrase catalytic core"/>
    <property type="match status" value="1"/>
</dbReference>
<dbReference type="Pfam" id="PF00589">
    <property type="entry name" value="Phage_integrase"/>
    <property type="match status" value="1"/>
</dbReference>
<organism evidence="8 9">
    <name type="scientific">Sphingobacterium hotanense</name>
    <dbReference type="NCBI Taxonomy" id="649196"/>
    <lineage>
        <taxon>Bacteria</taxon>
        <taxon>Pseudomonadati</taxon>
        <taxon>Bacteroidota</taxon>
        <taxon>Sphingobacteriia</taxon>
        <taxon>Sphingobacteriales</taxon>
        <taxon>Sphingobacteriaceae</taxon>
        <taxon>Sphingobacterium</taxon>
    </lineage>
</organism>
<sequence length="344" mass="40487">MYRVELITHKGQKRIAVAFEKNQELINRFKKLYGAKWSATLKTWHLPDTEEYRQKFKLPAERQLSTKAQRQTEKFVQWLRSKRYSESTIKTYTEAIRIFLKFFSEKPLNEIGNDDITVFNNEYILKNKLSASYQNQMVNAVKLFFQTVQNRKLKIEQIHRPKKPKTLPNVLSKEEIKSILEAHANLKHRTMLSLIYACGLRRSELLNLKPAHIDSKRGVLLIQQAKGKKDRITPISEKIIAILRDYYRAYKPQIWLFEGQFKGERYSEKSLENVLKQALKKANITKPVSLHWLRHSYATHLLENGTDLRYIQELLGHASIKTTEIYTHVSTKSLQNIKSPFDDL</sequence>
<dbReference type="EMBL" id="JACAGK010000011">
    <property type="protein sequence ID" value="MDM1047706.1"/>
    <property type="molecule type" value="Genomic_DNA"/>
</dbReference>
<dbReference type="Gene3D" id="1.10.150.130">
    <property type="match status" value="1"/>
</dbReference>
<feature type="domain" description="Tyr recombinase" evidence="6">
    <location>
        <begin position="166"/>
        <end position="339"/>
    </location>
</feature>
<reference evidence="8" key="1">
    <citation type="submission" date="2020-06" db="EMBL/GenBank/DDBJ databases">
        <authorList>
            <person name="Dong N."/>
        </authorList>
    </citation>
    <scope>NUCLEOTIDE SEQUENCE</scope>
    <source>
        <strain evidence="8">R1692</strain>
    </source>
</reference>
<keyword evidence="4" id="KW-0233">DNA recombination</keyword>
<evidence type="ECO:0000259" key="6">
    <source>
        <dbReference type="PROSITE" id="PS51898"/>
    </source>
</evidence>
<dbReference type="InterPro" id="IPR004107">
    <property type="entry name" value="Integrase_SAM-like_N"/>
</dbReference>
<evidence type="ECO:0000256" key="2">
    <source>
        <dbReference type="ARBA" id="ARBA00022908"/>
    </source>
</evidence>
<keyword evidence="3 5" id="KW-0238">DNA-binding</keyword>
<dbReference type="Pfam" id="PF13495">
    <property type="entry name" value="Phage_int_SAM_4"/>
    <property type="match status" value="1"/>
</dbReference>
<dbReference type="Proteomes" id="UP001170954">
    <property type="component" value="Unassembled WGS sequence"/>
</dbReference>
<evidence type="ECO:0000256" key="5">
    <source>
        <dbReference type="PROSITE-ProRule" id="PRU01248"/>
    </source>
</evidence>
<evidence type="ECO:0000256" key="1">
    <source>
        <dbReference type="ARBA" id="ARBA00008857"/>
    </source>
</evidence>
<reference evidence="8" key="2">
    <citation type="journal article" date="2022" name="Sci. Total Environ.">
        <title>Prevalence, transmission, and molecular epidemiology of tet(X)-positive bacteria among humans, animals, and environmental niches in China: An epidemiological, and genomic-based study.</title>
        <authorList>
            <person name="Dong N."/>
            <person name="Zeng Y."/>
            <person name="Cai C."/>
            <person name="Sun C."/>
            <person name="Lu J."/>
            <person name="Liu C."/>
            <person name="Zhou H."/>
            <person name="Sun Q."/>
            <person name="Shu L."/>
            <person name="Wang H."/>
            <person name="Wang Y."/>
            <person name="Wang S."/>
            <person name="Wu C."/>
            <person name="Chan E.W."/>
            <person name="Chen G."/>
            <person name="Shen Z."/>
            <person name="Chen S."/>
            <person name="Zhang R."/>
        </authorList>
    </citation>
    <scope>NUCLEOTIDE SEQUENCE</scope>
    <source>
        <strain evidence="8">R1692</strain>
    </source>
</reference>
<dbReference type="InterPro" id="IPR002104">
    <property type="entry name" value="Integrase_catalytic"/>
</dbReference>
<protein>
    <submittedName>
        <fullName evidence="8">Site-specific integrase</fullName>
    </submittedName>
</protein>
<comment type="caution">
    <text evidence="8">The sequence shown here is derived from an EMBL/GenBank/DDBJ whole genome shotgun (WGS) entry which is preliminary data.</text>
</comment>
<evidence type="ECO:0000313" key="8">
    <source>
        <dbReference type="EMBL" id="MDM1047706.1"/>
    </source>
</evidence>
<evidence type="ECO:0000256" key="4">
    <source>
        <dbReference type="ARBA" id="ARBA00023172"/>
    </source>
</evidence>
<dbReference type="InterPro" id="IPR050090">
    <property type="entry name" value="Tyrosine_recombinase_XerCD"/>
</dbReference>
<accession>A0ABT7NKL2</accession>
<feature type="domain" description="Core-binding (CB)" evidence="7">
    <location>
        <begin position="66"/>
        <end position="149"/>
    </location>
</feature>
<dbReference type="InterPro" id="IPR011010">
    <property type="entry name" value="DNA_brk_join_enz"/>
</dbReference>
<dbReference type="InterPro" id="IPR013762">
    <property type="entry name" value="Integrase-like_cat_sf"/>
</dbReference>
<gene>
    <name evidence="8" type="ORF">HX018_05575</name>
</gene>
<dbReference type="PANTHER" id="PTHR30349">
    <property type="entry name" value="PHAGE INTEGRASE-RELATED"/>
    <property type="match status" value="1"/>
</dbReference>
<comment type="similarity">
    <text evidence="1">Belongs to the 'phage' integrase family.</text>
</comment>
<evidence type="ECO:0000259" key="7">
    <source>
        <dbReference type="PROSITE" id="PS51900"/>
    </source>
</evidence>
<evidence type="ECO:0000256" key="3">
    <source>
        <dbReference type="ARBA" id="ARBA00023125"/>
    </source>
</evidence>
<dbReference type="PANTHER" id="PTHR30349:SF64">
    <property type="entry name" value="PROPHAGE INTEGRASE INTD-RELATED"/>
    <property type="match status" value="1"/>
</dbReference>
<dbReference type="PROSITE" id="PS51900">
    <property type="entry name" value="CB"/>
    <property type="match status" value="1"/>
</dbReference>
<keyword evidence="9" id="KW-1185">Reference proteome</keyword>
<evidence type="ECO:0000313" key="9">
    <source>
        <dbReference type="Proteomes" id="UP001170954"/>
    </source>
</evidence>
<dbReference type="InterPro" id="IPR010998">
    <property type="entry name" value="Integrase_recombinase_N"/>
</dbReference>
<keyword evidence="2" id="KW-0229">DNA integration</keyword>
<dbReference type="SUPFAM" id="SSF56349">
    <property type="entry name" value="DNA breaking-rejoining enzymes"/>
    <property type="match status" value="1"/>
</dbReference>
<proteinExistence type="inferred from homology"/>
<dbReference type="NCBIfam" id="NF040815">
    <property type="entry name" value="recomb_XerA_Arch"/>
    <property type="match status" value="1"/>
</dbReference>